<dbReference type="Proteomes" id="UP000285310">
    <property type="component" value="Unassembled WGS sequence"/>
</dbReference>
<dbReference type="InParanoid" id="A0A423PL96"/>
<keyword evidence="3" id="KW-1185">Reference proteome</keyword>
<evidence type="ECO:0000259" key="1">
    <source>
        <dbReference type="Pfam" id="PF00535"/>
    </source>
</evidence>
<gene>
    <name evidence="2" type="ORF">SAJA_11400</name>
</gene>
<organism evidence="2 3">
    <name type="scientific">Salinisphaera japonica YTM-1</name>
    <dbReference type="NCBI Taxonomy" id="1209778"/>
    <lineage>
        <taxon>Bacteria</taxon>
        <taxon>Pseudomonadati</taxon>
        <taxon>Pseudomonadota</taxon>
        <taxon>Gammaproteobacteria</taxon>
        <taxon>Salinisphaerales</taxon>
        <taxon>Salinisphaeraceae</taxon>
        <taxon>Salinisphaera</taxon>
    </lineage>
</organism>
<protein>
    <submittedName>
        <fullName evidence="2">Glycosyltransferase</fullName>
    </submittedName>
</protein>
<dbReference type="EMBL" id="AYKG01000036">
    <property type="protein sequence ID" value="ROO26353.1"/>
    <property type="molecule type" value="Genomic_DNA"/>
</dbReference>
<sequence length="343" mass="38571">MKFSVVLSLYNKQAFVRRALESVLCQSYSDFELIVIDDGSTDGSLSVVRGIASNDARVRIISQANAGPGMARNAGVREARYSWVALIDADDAWRSDHLAEIARLISDFPHARIVTTRLQEAHTGDNGHTRMQPAGDVLRRGQVDYFHESALRSDFIHSSSVAIAREVFETVGYFSSHPRGEDQELWARVCLAYPCAASSAATAYYYRGTGGIMEQLWEKNRTERLEPPASLSDLTRAVAYLALRLPSLKSERPQVYVSVAEYINARVTIALRVHLYSGNVHSLFHISSLYLRPFDRRTRYWRAVVRNTPPVFLKGFYRGRQLAKFGYQLSNGVASRIKSVTRS</sequence>
<dbReference type="AlphaFoldDB" id="A0A423PL96"/>
<evidence type="ECO:0000313" key="2">
    <source>
        <dbReference type="EMBL" id="ROO26353.1"/>
    </source>
</evidence>
<evidence type="ECO:0000313" key="3">
    <source>
        <dbReference type="Proteomes" id="UP000285310"/>
    </source>
</evidence>
<dbReference type="PANTHER" id="PTHR43685">
    <property type="entry name" value="GLYCOSYLTRANSFERASE"/>
    <property type="match status" value="1"/>
</dbReference>
<dbReference type="PANTHER" id="PTHR43685:SF2">
    <property type="entry name" value="GLYCOSYLTRANSFERASE 2-LIKE DOMAIN-CONTAINING PROTEIN"/>
    <property type="match status" value="1"/>
</dbReference>
<name>A0A423PL96_9GAMM</name>
<dbReference type="RefSeq" id="WP_123658765.1">
    <property type="nucleotide sequence ID" value="NZ_AYKG01000036.1"/>
</dbReference>
<dbReference type="GO" id="GO:0016740">
    <property type="term" value="F:transferase activity"/>
    <property type="evidence" value="ECO:0007669"/>
    <property type="project" value="UniProtKB-KW"/>
</dbReference>
<dbReference type="SUPFAM" id="SSF53448">
    <property type="entry name" value="Nucleotide-diphospho-sugar transferases"/>
    <property type="match status" value="1"/>
</dbReference>
<dbReference type="InterPro" id="IPR029044">
    <property type="entry name" value="Nucleotide-diphossugar_trans"/>
</dbReference>
<feature type="domain" description="Glycosyltransferase 2-like" evidence="1">
    <location>
        <begin position="4"/>
        <end position="170"/>
    </location>
</feature>
<dbReference type="Pfam" id="PF00535">
    <property type="entry name" value="Glycos_transf_2"/>
    <property type="match status" value="1"/>
</dbReference>
<dbReference type="InterPro" id="IPR050834">
    <property type="entry name" value="Glycosyltransf_2"/>
</dbReference>
<dbReference type="CDD" id="cd00761">
    <property type="entry name" value="Glyco_tranf_GTA_type"/>
    <property type="match status" value="1"/>
</dbReference>
<proteinExistence type="predicted"/>
<dbReference type="Gene3D" id="3.90.550.10">
    <property type="entry name" value="Spore Coat Polysaccharide Biosynthesis Protein SpsA, Chain A"/>
    <property type="match status" value="1"/>
</dbReference>
<reference evidence="2 3" key="1">
    <citation type="submission" date="2013-10" db="EMBL/GenBank/DDBJ databases">
        <title>Salinisphaera japonica YTM-1 Genome Sequencing.</title>
        <authorList>
            <person name="Lai Q."/>
            <person name="Li C."/>
            <person name="Shao Z."/>
        </authorList>
    </citation>
    <scope>NUCLEOTIDE SEQUENCE [LARGE SCALE GENOMIC DNA]</scope>
    <source>
        <strain evidence="2 3">YTM-1</strain>
    </source>
</reference>
<accession>A0A423PL96</accession>
<comment type="caution">
    <text evidence="2">The sequence shown here is derived from an EMBL/GenBank/DDBJ whole genome shotgun (WGS) entry which is preliminary data.</text>
</comment>
<dbReference type="OrthoDB" id="9802649at2"/>
<dbReference type="InterPro" id="IPR001173">
    <property type="entry name" value="Glyco_trans_2-like"/>
</dbReference>
<keyword evidence="2" id="KW-0808">Transferase</keyword>